<protein>
    <submittedName>
        <fullName evidence="1">Uncharacterized protein</fullName>
    </submittedName>
</protein>
<sequence length="102" mass="11478">MKIIMALLCIILCVAFITPCMAQEGEPEVFYLEIVSLSAGSWSGTPIEGFLYSNLEEALSAPSLVLGQPYIYKIERIKLQKKLVRRDCQELDPSRGKWVPTK</sequence>
<name>A0A6H2A560_9ZZZZ</name>
<dbReference type="EMBL" id="MT144553">
    <property type="protein sequence ID" value="QJA54954.1"/>
    <property type="molecule type" value="Genomic_DNA"/>
</dbReference>
<organism evidence="1">
    <name type="scientific">viral metagenome</name>
    <dbReference type="NCBI Taxonomy" id="1070528"/>
    <lineage>
        <taxon>unclassified sequences</taxon>
        <taxon>metagenomes</taxon>
        <taxon>organismal metagenomes</taxon>
    </lineage>
</organism>
<gene>
    <name evidence="1" type="ORF">TM448A06223_0008</name>
</gene>
<accession>A0A6H2A560</accession>
<dbReference type="AlphaFoldDB" id="A0A6H2A560"/>
<reference evidence="1" key="1">
    <citation type="submission" date="2020-03" db="EMBL/GenBank/DDBJ databases">
        <title>The deep terrestrial virosphere.</title>
        <authorList>
            <person name="Holmfeldt K."/>
            <person name="Nilsson E."/>
            <person name="Simone D."/>
            <person name="Lopez-Fernandez M."/>
            <person name="Wu X."/>
            <person name="de Brujin I."/>
            <person name="Lundin D."/>
            <person name="Andersson A."/>
            <person name="Bertilsson S."/>
            <person name="Dopson M."/>
        </authorList>
    </citation>
    <scope>NUCLEOTIDE SEQUENCE</scope>
    <source>
        <strain evidence="1">TM448A06223</strain>
    </source>
</reference>
<proteinExistence type="predicted"/>
<evidence type="ECO:0000313" key="1">
    <source>
        <dbReference type="EMBL" id="QJA54954.1"/>
    </source>
</evidence>